<evidence type="ECO:0000256" key="3">
    <source>
        <dbReference type="ARBA" id="ARBA00023163"/>
    </source>
</evidence>
<keyword evidence="1" id="KW-0805">Transcription regulation</keyword>
<keyword evidence="3" id="KW-0804">Transcription</keyword>
<proteinExistence type="predicted"/>
<protein>
    <submittedName>
        <fullName evidence="5">AraC family transcriptional regulator</fullName>
    </submittedName>
</protein>
<evidence type="ECO:0000313" key="5">
    <source>
        <dbReference type="EMBL" id="BDS14913.1"/>
    </source>
</evidence>
<sequence length="339" mass="38581">MNNLMQNTISFLAFSKAVFNALSPQKRNTFESFFTTPYKTKFKLSKLGKVEIETKEIGTEIMLQILKVTPTENVCLNMGTLPSMVGFSFYLEEPSSFTAKIPLLVNTSIVRSNNNRPIVIPLKKNKPLVIVNIYIPNQDFIALMGDALSSLPIQFQKALKNEQPYYVINKSANLRINQQLIDLCKNDFPVASAVFLRKSAVMEIIGLELKETIDNENEGSSLAAETEKLDLACLIMKNSLENPPKIKKLAQQVGLSEFKLKDGFKKKFQMPVYQFLIHCRMKKAAELLLKDSYSVKEIAYTVGYSNPNAFSNAFYKNYGMYPTQYLKKKWCYSVHHTEI</sequence>
<dbReference type="InterPro" id="IPR018060">
    <property type="entry name" value="HTH_AraC"/>
</dbReference>
<dbReference type="PANTHER" id="PTHR47893">
    <property type="entry name" value="REGULATORY PROTEIN PCHR"/>
    <property type="match status" value="1"/>
</dbReference>
<evidence type="ECO:0000313" key="6">
    <source>
        <dbReference type="Proteomes" id="UP001060919"/>
    </source>
</evidence>
<dbReference type="Proteomes" id="UP001060919">
    <property type="component" value="Chromosome"/>
</dbReference>
<evidence type="ECO:0000256" key="1">
    <source>
        <dbReference type="ARBA" id="ARBA00023015"/>
    </source>
</evidence>
<dbReference type="SUPFAM" id="SSF46689">
    <property type="entry name" value="Homeodomain-like"/>
    <property type="match status" value="2"/>
</dbReference>
<organism evidence="5 6">
    <name type="scientific">Aureispira anguillae</name>
    <dbReference type="NCBI Taxonomy" id="2864201"/>
    <lineage>
        <taxon>Bacteria</taxon>
        <taxon>Pseudomonadati</taxon>
        <taxon>Bacteroidota</taxon>
        <taxon>Saprospiria</taxon>
        <taxon>Saprospirales</taxon>
        <taxon>Saprospiraceae</taxon>
        <taxon>Aureispira</taxon>
    </lineage>
</organism>
<name>A0A915YLF4_9BACT</name>
<gene>
    <name evidence="5" type="ORF">AsAng_0056950</name>
</gene>
<feature type="domain" description="HTH araC/xylS-type" evidence="4">
    <location>
        <begin position="230"/>
        <end position="328"/>
    </location>
</feature>
<dbReference type="InterPro" id="IPR009057">
    <property type="entry name" value="Homeodomain-like_sf"/>
</dbReference>
<dbReference type="PROSITE" id="PS01124">
    <property type="entry name" value="HTH_ARAC_FAMILY_2"/>
    <property type="match status" value="1"/>
</dbReference>
<dbReference type="Pfam" id="PF12833">
    <property type="entry name" value="HTH_18"/>
    <property type="match status" value="1"/>
</dbReference>
<dbReference type="PANTHER" id="PTHR47893:SF1">
    <property type="entry name" value="REGULATORY PROTEIN PCHR"/>
    <property type="match status" value="1"/>
</dbReference>
<reference evidence="5" key="1">
    <citation type="submission" date="2022-09" db="EMBL/GenBank/DDBJ databases">
        <title>Aureispira anguillicida sp. nov., isolated from Leptocephalus of Japanese eel Anguilla japonica.</title>
        <authorList>
            <person name="Yuasa K."/>
            <person name="Mekata T."/>
            <person name="Ikunari K."/>
        </authorList>
    </citation>
    <scope>NUCLEOTIDE SEQUENCE</scope>
    <source>
        <strain evidence="5">EL160426</strain>
    </source>
</reference>
<accession>A0A915YLF4</accession>
<dbReference type="InterPro" id="IPR020449">
    <property type="entry name" value="Tscrpt_reg_AraC-type_HTH"/>
</dbReference>
<dbReference type="EMBL" id="AP026867">
    <property type="protein sequence ID" value="BDS14913.1"/>
    <property type="molecule type" value="Genomic_DNA"/>
</dbReference>
<dbReference type="InterPro" id="IPR053142">
    <property type="entry name" value="PchR_regulatory_protein"/>
</dbReference>
<dbReference type="RefSeq" id="WP_264790115.1">
    <property type="nucleotide sequence ID" value="NZ_AP026867.1"/>
</dbReference>
<dbReference type="GO" id="GO:0003700">
    <property type="term" value="F:DNA-binding transcription factor activity"/>
    <property type="evidence" value="ECO:0007669"/>
    <property type="project" value="InterPro"/>
</dbReference>
<dbReference type="SMART" id="SM00342">
    <property type="entry name" value="HTH_ARAC"/>
    <property type="match status" value="1"/>
</dbReference>
<evidence type="ECO:0000256" key="2">
    <source>
        <dbReference type="ARBA" id="ARBA00023125"/>
    </source>
</evidence>
<evidence type="ECO:0000259" key="4">
    <source>
        <dbReference type="PROSITE" id="PS01124"/>
    </source>
</evidence>
<dbReference type="PRINTS" id="PR00032">
    <property type="entry name" value="HTHARAC"/>
</dbReference>
<dbReference type="Gene3D" id="1.10.10.60">
    <property type="entry name" value="Homeodomain-like"/>
    <property type="match status" value="2"/>
</dbReference>
<keyword evidence="2" id="KW-0238">DNA-binding</keyword>
<dbReference type="GO" id="GO:0043565">
    <property type="term" value="F:sequence-specific DNA binding"/>
    <property type="evidence" value="ECO:0007669"/>
    <property type="project" value="InterPro"/>
</dbReference>
<dbReference type="AlphaFoldDB" id="A0A915YLF4"/>
<keyword evidence="6" id="KW-1185">Reference proteome</keyword>
<dbReference type="KEGG" id="aup:AsAng_0056950"/>